<dbReference type="GO" id="GO:0003677">
    <property type="term" value="F:DNA binding"/>
    <property type="evidence" value="ECO:0007669"/>
    <property type="project" value="InterPro"/>
</dbReference>
<feature type="domain" description="Ndc10" evidence="1">
    <location>
        <begin position="16"/>
        <end position="147"/>
    </location>
</feature>
<dbReference type="InterPro" id="IPR038279">
    <property type="entry name" value="Ndc10_dom2_sf"/>
</dbReference>
<gene>
    <name evidence="2" type="ORF">O9G_006275</name>
</gene>
<keyword evidence="3" id="KW-1185">Reference proteome</keyword>
<dbReference type="Pfam" id="PF16787">
    <property type="entry name" value="NDC10_II"/>
    <property type="match status" value="1"/>
</dbReference>
<protein>
    <recommendedName>
        <fullName evidence="1">Ndc10 domain-containing protein</fullName>
    </recommendedName>
</protein>
<evidence type="ECO:0000259" key="1">
    <source>
        <dbReference type="Pfam" id="PF16787"/>
    </source>
</evidence>
<evidence type="ECO:0000313" key="3">
    <source>
        <dbReference type="Proteomes" id="UP000030755"/>
    </source>
</evidence>
<dbReference type="STRING" id="988480.A0A075B348"/>
<accession>A0A075B348</accession>
<dbReference type="InterPro" id="IPR031872">
    <property type="entry name" value="NDC10_II"/>
</dbReference>
<dbReference type="AlphaFoldDB" id="A0A075B348"/>
<dbReference type="Proteomes" id="UP000030755">
    <property type="component" value="Unassembled WGS sequence"/>
</dbReference>
<dbReference type="OrthoDB" id="4916058at2759"/>
<evidence type="ECO:0000313" key="2">
    <source>
        <dbReference type="EMBL" id="EPZ36774.1"/>
    </source>
</evidence>
<feature type="non-terminal residue" evidence="2">
    <location>
        <position position="190"/>
    </location>
</feature>
<dbReference type="EMBL" id="KE560445">
    <property type="protein sequence ID" value="EPZ36774.1"/>
    <property type="molecule type" value="Genomic_DNA"/>
</dbReference>
<proteinExistence type="predicted"/>
<reference evidence="2 3" key="1">
    <citation type="journal article" date="2013" name="Curr. Biol.">
        <title>Shared signatures of parasitism and phylogenomics unite Cryptomycota and microsporidia.</title>
        <authorList>
            <person name="James T.Y."/>
            <person name="Pelin A."/>
            <person name="Bonen L."/>
            <person name="Ahrendt S."/>
            <person name="Sain D."/>
            <person name="Corradi N."/>
            <person name="Stajich J.E."/>
        </authorList>
    </citation>
    <scope>NUCLEOTIDE SEQUENCE [LARGE SCALE GENOMIC DNA]</scope>
    <source>
        <strain evidence="2 3">CSF55</strain>
    </source>
</reference>
<sequence length="190" mass="21366">MVKDLINHVGLSGGSKVTHIRRVGAACKAEDLGVSGDQVDRQGLWAAHNERLKCYQTSNVPKNLILALAGFPPHLGSYDIKRSNIIPSTLFQRQIFPFIGDLSKNIEIGLLPQKQTNINFINDAVFLKHICPSHIVFEHPVFRHDDFTAYEAQVLSIPNVDQTKNQQSDFETNLRNKYNALDKKLTETCN</sequence>
<dbReference type="HOGENOM" id="CLU_1431276_0_0_1"/>
<dbReference type="Gene3D" id="1.10.443.20">
    <property type="entry name" value="Centromere DNA-binding protein complex CBF3 subunit, domain 2"/>
    <property type="match status" value="1"/>
</dbReference>
<organism evidence="2 3">
    <name type="scientific">Rozella allomycis (strain CSF55)</name>
    <dbReference type="NCBI Taxonomy" id="988480"/>
    <lineage>
        <taxon>Eukaryota</taxon>
        <taxon>Fungi</taxon>
        <taxon>Fungi incertae sedis</taxon>
        <taxon>Cryptomycota</taxon>
        <taxon>Cryptomycota incertae sedis</taxon>
        <taxon>Rozella</taxon>
    </lineage>
</organism>
<name>A0A075B348_ROZAC</name>